<reference evidence="2" key="1">
    <citation type="submission" date="2014-11" db="EMBL/GenBank/DDBJ databases">
        <authorList>
            <person name="Amaro Gonzalez C."/>
        </authorList>
    </citation>
    <scope>NUCLEOTIDE SEQUENCE</scope>
</reference>
<accession>A0A0E9SPI3</accession>
<sequence>MCQRFQDLPASPVTETETGGGGVLFF</sequence>
<reference evidence="2" key="2">
    <citation type="journal article" date="2015" name="Fish Shellfish Immunol.">
        <title>Early steps in the European eel (Anguilla anguilla)-Vibrio vulnificus interaction in the gills: Role of the RtxA13 toxin.</title>
        <authorList>
            <person name="Callol A."/>
            <person name="Pajuelo D."/>
            <person name="Ebbesson L."/>
            <person name="Teles M."/>
            <person name="MacKenzie S."/>
            <person name="Amaro C."/>
        </authorList>
    </citation>
    <scope>NUCLEOTIDE SEQUENCE</scope>
</reference>
<evidence type="ECO:0000256" key="1">
    <source>
        <dbReference type="SAM" id="MobiDB-lite"/>
    </source>
</evidence>
<proteinExistence type="predicted"/>
<evidence type="ECO:0000313" key="2">
    <source>
        <dbReference type="EMBL" id="JAH42413.1"/>
    </source>
</evidence>
<dbReference type="AlphaFoldDB" id="A0A0E9SPI3"/>
<dbReference type="EMBL" id="GBXM01066164">
    <property type="protein sequence ID" value="JAH42413.1"/>
    <property type="molecule type" value="Transcribed_RNA"/>
</dbReference>
<organism evidence="2">
    <name type="scientific">Anguilla anguilla</name>
    <name type="common">European freshwater eel</name>
    <name type="synonym">Muraena anguilla</name>
    <dbReference type="NCBI Taxonomy" id="7936"/>
    <lineage>
        <taxon>Eukaryota</taxon>
        <taxon>Metazoa</taxon>
        <taxon>Chordata</taxon>
        <taxon>Craniata</taxon>
        <taxon>Vertebrata</taxon>
        <taxon>Euteleostomi</taxon>
        <taxon>Actinopterygii</taxon>
        <taxon>Neopterygii</taxon>
        <taxon>Teleostei</taxon>
        <taxon>Anguilliformes</taxon>
        <taxon>Anguillidae</taxon>
        <taxon>Anguilla</taxon>
    </lineage>
</organism>
<feature type="region of interest" description="Disordered" evidence="1">
    <location>
        <begin position="1"/>
        <end position="26"/>
    </location>
</feature>
<protein>
    <submittedName>
        <fullName evidence="2">Uncharacterized protein</fullName>
    </submittedName>
</protein>
<name>A0A0E9SPI3_ANGAN</name>